<dbReference type="KEGG" id="scq:SCULI_v1c00660"/>
<sequence>MTSFKKQISNKNLFLSAIVQQSKPIDKEVKQWFTGDYFDTDKNHYLFTQFIETTFGIKFNHTLFNWELTIDDIMQMESKKIKIINKFILSYNRFISLKVELKMPKISQQCIDMYKSMNEQIKILTEKVEKEKSMHREEIKRLKQILKKHNIVE</sequence>
<keyword evidence="3" id="KW-1185">Reference proteome</keyword>
<proteinExistence type="predicted"/>
<evidence type="ECO:0000256" key="1">
    <source>
        <dbReference type="SAM" id="Coils"/>
    </source>
</evidence>
<keyword evidence="1" id="KW-0175">Coiled coil</keyword>
<accession>W6A5Y6</accession>
<evidence type="ECO:0000313" key="2">
    <source>
        <dbReference type="EMBL" id="AHI52407.1"/>
    </source>
</evidence>
<dbReference type="HOGENOM" id="CLU_100217_0_0_14"/>
<protein>
    <submittedName>
        <fullName evidence="2">Uncharacterized protein</fullName>
    </submittedName>
</protein>
<evidence type="ECO:0000313" key="3">
    <source>
        <dbReference type="Proteomes" id="UP000019267"/>
    </source>
</evidence>
<dbReference type="PATRIC" id="fig|1276246.3.peg.64"/>
<dbReference type="RefSeq" id="WP_025362653.1">
    <property type="nucleotide sequence ID" value="NZ_CP006681.1"/>
</dbReference>
<name>W6A5Y6_9MOLU</name>
<feature type="coiled-coil region" evidence="1">
    <location>
        <begin position="114"/>
        <end position="145"/>
    </location>
</feature>
<dbReference type="EMBL" id="CP006681">
    <property type="protein sequence ID" value="AHI52407.1"/>
    <property type="molecule type" value="Genomic_DNA"/>
</dbReference>
<gene>
    <name evidence="2" type="ORF">SCULI_v1c00660</name>
</gene>
<dbReference type="Proteomes" id="UP000019267">
    <property type="component" value="Chromosome"/>
</dbReference>
<reference evidence="2 3" key="1">
    <citation type="journal article" date="2014" name="Genome Biol. Evol.">
        <title>Molecular evolution of the substrate utilization strategies and putative virulence factors in mosquito-associated Spiroplasma species.</title>
        <authorList>
            <person name="Chang T.H."/>
            <person name="Lo W.S."/>
            <person name="Ku C."/>
            <person name="Chen L.L."/>
            <person name="Kuo C.H."/>
        </authorList>
    </citation>
    <scope>NUCLEOTIDE SEQUENCE [LARGE SCALE GENOMIC DNA]</scope>
    <source>
        <strain evidence="2">AES-1</strain>
    </source>
</reference>
<dbReference type="AlphaFoldDB" id="W6A5Y6"/>
<organism evidence="2 3">
    <name type="scientific">Spiroplasma culicicola AES-1</name>
    <dbReference type="NCBI Taxonomy" id="1276246"/>
    <lineage>
        <taxon>Bacteria</taxon>
        <taxon>Bacillati</taxon>
        <taxon>Mycoplasmatota</taxon>
        <taxon>Mollicutes</taxon>
        <taxon>Entomoplasmatales</taxon>
        <taxon>Spiroplasmataceae</taxon>
        <taxon>Spiroplasma</taxon>
    </lineage>
</organism>